<dbReference type="InterPro" id="IPR051094">
    <property type="entry name" value="Diverse_Catalytic_Enzymes"/>
</dbReference>
<proteinExistence type="predicted"/>
<sequence length="194" mass="21996">MNDRLEYFRTLASQKLSLERFQHTLGVEALAVELAPRFGVKEGDAGLAALTHDLAKEYTYLEQLKKAREWNLILYPEDMEIPQVIHGRVAAYMLQILYAIKNEDVLNAVANHTLGRPGMSPLEMLIYSVDLTEPGRNFPGVDKLRQKLYHDLKTGTLACVEHTLYYLKENNKPIHPLTILTYEDLKNGKASKGG</sequence>
<dbReference type="Proteomes" id="UP000430508">
    <property type="component" value="Chromosome"/>
</dbReference>
<dbReference type="InterPro" id="IPR006674">
    <property type="entry name" value="HD_domain"/>
</dbReference>
<evidence type="ECO:0000256" key="5">
    <source>
        <dbReference type="ARBA" id="ARBA00023004"/>
    </source>
</evidence>
<keyword evidence="3" id="KW-0547">Nucleotide-binding</keyword>
<dbReference type="Pfam" id="PF01966">
    <property type="entry name" value="HD"/>
    <property type="match status" value="1"/>
</dbReference>
<keyword evidence="2" id="KW-0479">Metal-binding</keyword>
<dbReference type="SMART" id="SM00471">
    <property type="entry name" value="HDc"/>
    <property type="match status" value="1"/>
</dbReference>
<dbReference type="GO" id="GO:0000166">
    <property type="term" value="F:nucleotide binding"/>
    <property type="evidence" value="ECO:0007669"/>
    <property type="project" value="UniProtKB-KW"/>
</dbReference>
<feature type="domain" description="HD/PDEase" evidence="7">
    <location>
        <begin position="16"/>
        <end position="144"/>
    </location>
</feature>
<dbReference type="EMBL" id="CP046996">
    <property type="protein sequence ID" value="QGZ99713.1"/>
    <property type="molecule type" value="Genomic_DNA"/>
</dbReference>
<keyword evidence="5" id="KW-0408">Iron</keyword>
<evidence type="ECO:0000256" key="1">
    <source>
        <dbReference type="ARBA" id="ARBA00012506"/>
    </source>
</evidence>
<dbReference type="InterPro" id="IPR005249">
    <property type="entry name" value="YqeK"/>
</dbReference>
<evidence type="ECO:0000256" key="2">
    <source>
        <dbReference type="ARBA" id="ARBA00022723"/>
    </source>
</evidence>
<evidence type="ECO:0000259" key="7">
    <source>
        <dbReference type="SMART" id="SM00471"/>
    </source>
</evidence>
<keyword evidence="4" id="KW-0378">Hydrolase</keyword>
<dbReference type="NCBIfam" id="TIGR00488">
    <property type="entry name" value="bis(5'-nucleosyl)-tetraphosphatase (symmetrical) YqeK"/>
    <property type="match status" value="1"/>
</dbReference>
<comment type="catalytic activity">
    <reaction evidence="6">
        <text>P(1),P(4)-bis(5'-adenosyl) tetraphosphate + H2O = 2 ADP + 2 H(+)</text>
        <dbReference type="Rhea" id="RHEA:24252"/>
        <dbReference type="ChEBI" id="CHEBI:15377"/>
        <dbReference type="ChEBI" id="CHEBI:15378"/>
        <dbReference type="ChEBI" id="CHEBI:58141"/>
        <dbReference type="ChEBI" id="CHEBI:456216"/>
        <dbReference type="EC" id="3.6.1.41"/>
    </reaction>
</comment>
<dbReference type="PANTHER" id="PTHR35795">
    <property type="entry name" value="SLR1885 PROTEIN"/>
    <property type="match status" value="1"/>
</dbReference>
<evidence type="ECO:0000313" key="8">
    <source>
        <dbReference type="EMBL" id="QGZ99713.1"/>
    </source>
</evidence>
<dbReference type="RefSeq" id="WP_019226561.1">
    <property type="nucleotide sequence ID" value="NZ_CP046996.1"/>
</dbReference>
<evidence type="ECO:0000313" key="9">
    <source>
        <dbReference type="Proteomes" id="UP000430508"/>
    </source>
</evidence>
<name>A0A857DEM6_9FIRM</name>
<accession>A0A857DEM6</accession>
<organism evidence="8 9">
    <name type="scientific">Dehalobacter restrictus</name>
    <dbReference type="NCBI Taxonomy" id="55583"/>
    <lineage>
        <taxon>Bacteria</taxon>
        <taxon>Bacillati</taxon>
        <taxon>Bacillota</taxon>
        <taxon>Clostridia</taxon>
        <taxon>Eubacteriales</taxon>
        <taxon>Desulfitobacteriaceae</taxon>
        <taxon>Dehalobacter</taxon>
    </lineage>
</organism>
<dbReference type="CDD" id="cd00077">
    <property type="entry name" value="HDc"/>
    <property type="match status" value="1"/>
</dbReference>
<dbReference type="AlphaFoldDB" id="A0A857DEM6"/>
<evidence type="ECO:0000256" key="4">
    <source>
        <dbReference type="ARBA" id="ARBA00022801"/>
    </source>
</evidence>
<gene>
    <name evidence="8" type="ORF">GQ588_03125</name>
</gene>
<dbReference type="EC" id="3.6.1.41" evidence="1"/>
<dbReference type="InterPro" id="IPR003607">
    <property type="entry name" value="HD/PDEase_dom"/>
</dbReference>
<dbReference type="GO" id="GO:0008803">
    <property type="term" value="F:bis(5'-nucleosyl)-tetraphosphatase (symmetrical) activity"/>
    <property type="evidence" value="ECO:0007669"/>
    <property type="project" value="UniProtKB-EC"/>
</dbReference>
<evidence type="ECO:0000256" key="6">
    <source>
        <dbReference type="ARBA" id="ARBA00049417"/>
    </source>
</evidence>
<dbReference type="Gene3D" id="1.10.3210.10">
    <property type="entry name" value="Hypothetical protein af1432"/>
    <property type="match status" value="1"/>
</dbReference>
<dbReference type="PANTHER" id="PTHR35795:SF1">
    <property type="entry name" value="BIS(5'-NUCLEOSYL)-TETRAPHOSPHATASE, SYMMETRICAL"/>
    <property type="match status" value="1"/>
</dbReference>
<dbReference type="SUPFAM" id="SSF109604">
    <property type="entry name" value="HD-domain/PDEase-like"/>
    <property type="match status" value="1"/>
</dbReference>
<evidence type="ECO:0000256" key="3">
    <source>
        <dbReference type="ARBA" id="ARBA00022741"/>
    </source>
</evidence>
<reference evidence="8 9" key="1">
    <citation type="submission" date="2019-12" db="EMBL/GenBank/DDBJ databases">
        <title>Sequence classification of anaerobic respiratory reductive dehalogenases: First we see many, then we see few.</title>
        <authorList>
            <person name="Molenda O."/>
            <person name="Puentes Jacome L.A."/>
            <person name="Cao X."/>
            <person name="Nesbo C.L."/>
            <person name="Tang S."/>
            <person name="Morson N."/>
            <person name="Patron J."/>
            <person name="Lomheim L."/>
            <person name="Wishart D.S."/>
            <person name="Edwards E.A."/>
        </authorList>
    </citation>
    <scope>NUCLEOTIDE SEQUENCE [LARGE SCALE GENOMIC DNA]</scope>
    <source>
        <strain evidence="8 9">12DCA</strain>
    </source>
</reference>
<dbReference type="GO" id="GO:0046872">
    <property type="term" value="F:metal ion binding"/>
    <property type="evidence" value="ECO:0007669"/>
    <property type="project" value="UniProtKB-KW"/>
</dbReference>
<protein>
    <recommendedName>
        <fullName evidence="1">bis(5'-nucleosyl)-tetraphosphatase (symmetrical)</fullName>
        <ecNumber evidence="1">3.6.1.41</ecNumber>
    </recommendedName>
</protein>